<dbReference type="PANTHER" id="PTHR12613">
    <property type="entry name" value="ERO1-RELATED"/>
    <property type="match status" value="1"/>
</dbReference>
<keyword evidence="19" id="KW-1185">Reference proteome</keyword>
<keyword evidence="9" id="KW-0249">Electron transport</keyword>
<keyword evidence="11" id="KW-0472">Membrane</keyword>
<gene>
    <name evidence="18" type="ORF">GDO78_016231</name>
</gene>
<comment type="cofactor">
    <cofactor evidence="1">
        <name>FAD</name>
        <dbReference type="ChEBI" id="CHEBI:57692"/>
    </cofactor>
</comment>
<dbReference type="Proteomes" id="UP000770717">
    <property type="component" value="Unassembled WGS sequence"/>
</dbReference>
<evidence type="ECO:0000256" key="8">
    <source>
        <dbReference type="ARBA" id="ARBA00022827"/>
    </source>
</evidence>
<dbReference type="AlphaFoldDB" id="A0A8J6E6C3"/>
<keyword evidence="10" id="KW-0560">Oxidoreductase</keyword>
<dbReference type="OrthoDB" id="269384at2759"/>
<dbReference type="GO" id="GO:0016972">
    <property type="term" value="F:thiol oxidase activity"/>
    <property type="evidence" value="ECO:0007669"/>
    <property type="project" value="InterPro"/>
</dbReference>
<dbReference type="SUPFAM" id="SSF110019">
    <property type="entry name" value="ERO1-like"/>
    <property type="match status" value="1"/>
</dbReference>
<keyword evidence="8" id="KW-0274">FAD</keyword>
<evidence type="ECO:0000313" key="19">
    <source>
        <dbReference type="Proteomes" id="UP000770717"/>
    </source>
</evidence>
<evidence type="ECO:0000313" key="18">
    <source>
        <dbReference type="EMBL" id="KAG9461622.1"/>
    </source>
</evidence>
<accession>A0A8J6E6C3</accession>
<dbReference type="EMBL" id="WNTK01018749">
    <property type="protein sequence ID" value="KAG9461622.1"/>
    <property type="molecule type" value="Genomic_DNA"/>
</dbReference>
<comment type="caution">
    <text evidence="18">The sequence shown here is derived from an EMBL/GenBank/DDBJ whole genome shotgun (WGS) entry which is preliminary data.</text>
</comment>
<name>A0A8J6E6C3_ELECQ</name>
<dbReference type="GO" id="GO:0034975">
    <property type="term" value="P:protein folding in endoplasmic reticulum"/>
    <property type="evidence" value="ECO:0007669"/>
    <property type="project" value="InterPro"/>
</dbReference>
<dbReference type="GO" id="GO:0005789">
    <property type="term" value="C:endoplasmic reticulum membrane"/>
    <property type="evidence" value="ECO:0007669"/>
    <property type="project" value="UniProtKB-SubCell"/>
</dbReference>
<evidence type="ECO:0000256" key="16">
    <source>
        <dbReference type="ARBA" id="ARBA00041899"/>
    </source>
</evidence>
<keyword evidence="7" id="KW-0256">Endoplasmic reticulum</keyword>
<dbReference type="InterPro" id="IPR037192">
    <property type="entry name" value="ERO1-like_sf"/>
</dbReference>
<keyword evidence="13" id="KW-0325">Glycoprotein</keyword>
<evidence type="ECO:0000256" key="7">
    <source>
        <dbReference type="ARBA" id="ARBA00022824"/>
    </source>
</evidence>
<sequence length="70" mass="8496">MLLEYLIIARLLVYLYNRFFWYFAETMFYSWLEGLCVEKRAFYRLISGLHASINIHLSARYLLQGKDDVH</sequence>
<dbReference type="Pfam" id="PF04137">
    <property type="entry name" value="ERO1"/>
    <property type="match status" value="1"/>
</dbReference>
<dbReference type="PANTHER" id="PTHR12613:SF1">
    <property type="entry name" value="ERO1-LIKE PROTEIN ALPHA"/>
    <property type="match status" value="1"/>
</dbReference>
<evidence type="ECO:0000256" key="13">
    <source>
        <dbReference type="ARBA" id="ARBA00023180"/>
    </source>
</evidence>
<evidence type="ECO:0000256" key="17">
    <source>
        <dbReference type="ARBA" id="ARBA00042500"/>
    </source>
</evidence>
<dbReference type="InterPro" id="IPR007266">
    <property type="entry name" value="Ero1"/>
</dbReference>
<keyword evidence="5" id="KW-0285">Flavoprotein</keyword>
<evidence type="ECO:0000256" key="9">
    <source>
        <dbReference type="ARBA" id="ARBA00022982"/>
    </source>
</evidence>
<dbReference type="GO" id="GO:0071949">
    <property type="term" value="F:FAD binding"/>
    <property type="evidence" value="ECO:0007669"/>
    <property type="project" value="InterPro"/>
</dbReference>
<evidence type="ECO:0000256" key="14">
    <source>
        <dbReference type="ARBA" id="ARBA00023284"/>
    </source>
</evidence>
<evidence type="ECO:0000256" key="10">
    <source>
        <dbReference type="ARBA" id="ARBA00023002"/>
    </source>
</evidence>
<evidence type="ECO:0000256" key="5">
    <source>
        <dbReference type="ARBA" id="ARBA00022630"/>
    </source>
</evidence>
<comment type="similarity">
    <text evidence="3">Belongs to the EROs family.</text>
</comment>
<evidence type="ECO:0000256" key="1">
    <source>
        <dbReference type="ARBA" id="ARBA00001974"/>
    </source>
</evidence>
<evidence type="ECO:0000256" key="11">
    <source>
        <dbReference type="ARBA" id="ARBA00023136"/>
    </source>
</evidence>
<evidence type="ECO:0000256" key="2">
    <source>
        <dbReference type="ARBA" id="ARBA00004367"/>
    </source>
</evidence>
<evidence type="ECO:0000256" key="3">
    <source>
        <dbReference type="ARBA" id="ARBA00008277"/>
    </source>
</evidence>
<comment type="subcellular location">
    <subcellularLocation>
        <location evidence="2">Endoplasmic reticulum membrane</location>
        <topology evidence="2">Peripheral membrane protein</topology>
        <orientation evidence="2">Lumenal side</orientation>
    </subcellularLocation>
</comment>
<keyword evidence="4" id="KW-0813">Transport</keyword>
<protein>
    <recommendedName>
        <fullName evidence="15">ERO1-like protein alpha</fullName>
    </recommendedName>
    <alternativeName>
        <fullName evidence="16">Endoplasmic reticulum oxidoreductase alpha</fullName>
    </alternativeName>
    <alternativeName>
        <fullName evidence="17">Oxidoreductin-1-L-alpha</fullName>
    </alternativeName>
</protein>
<reference evidence="18" key="1">
    <citation type="thesis" date="2020" institute="ProQuest LLC" country="789 East Eisenhower Parkway, Ann Arbor, MI, USA">
        <title>Comparative Genomics and Chromosome Evolution.</title>
        <authorList>
            <person name="Mudd A.B."/>
        </authorList>
    </citation>
    <scope>NUCLEOTIDE SEQUENCE</scope>
    <source>
        <strain evidence="18">HN-11 Male</strain>
        <tissue evidence="18">Kidney and liver</tissue>
    </source>
</reference>
<dbReference type="GO" id="GO:0015035">
    <property type="term" value="F:protein-disulfide reductase activity"/>
    <property type="evidence" value="ECO:0007669"/>
    <property type="project" value="InterPro"/>
</dbReference>
<keyword evidence="14" id="KW-0676">Redox-active center</keyword>
<keyword evidence="12" id="KW-1015">Disulfide bond</keyword>
<evidence type="ECO:0000256" key="12">
    <source>
        <dbReference type="ARBA" id="ARBA00023157"/>
    </source>
</evidence>
<evidence type="ECO:0000256" key="4">
    <source>
        <dbReference type="ARBA" id="ARBA00022448"/>
    </source>
</evidence>
<evidence type="ECO:0000256" key="6">
    <source>
        <dbReference type="ARBA" id="ARBA00022729"/>
    </source>
</evidence>
<evidence type="ECO:0000256" key="15">
    <source>
        <dbReference type="ARBA" id="ARBA00040786"/>
    </source>
</evidence>
<organism evidence="18 19">
    <name type="scientific">Eleutherodactylus coqui</name>
    <name type="common">Puerto Rican coqui</name>
    <dbReference type="NCBI Taxonomy" id="57060"/>
    <lineage>
        <taxon>Eukaryota</taxon>
        <taxon>Metazoa</taxon>
        <taxon>Chordata</taxon>
        <taxon>Craniata</taxon>
        <taxon>Vertebrata</taxon>
        <taxon>Euteleostomi</taxon>
        <taxon>Amphibia</taxon>
        <taxon>Batrachia</taxon>
        <taxon>Anura</taxon>
        <taxon>Neobatrachia</taxon>
        <taxon>Hyloidea</taxon>
        <taxon>Eleutherodactylidae</taxon>
        <taxon>Eleutherodactylinae</taxon>
        <taxon>Eleutherodactylus</taxon>
        <taxon>Eleutherodactylus</taxon>
    </lineage>
</organism>
<proteinExistence type="inferred from homology"/>
<keyword evidence="6" id="KW-0732">Signal</keyword>